<evidence type="ECO:0000259" key="2">
    <source>
        <dbReference type="Pfam" id="PF01425"/>
    </source>
</evidence>
<dbReference type="Gene3D" id="3.90.1300.10">
    <property type="entry name" value="Amidase signature (AS) domain"/>
    <property type="match status" value="1"/>
</dbReference>
<dbReference type="PANTHER" id="PTHR46310:SF7">
    <property type="entry name" value="AMIDASE 1"/>
    <property type="match status" value="1"/>
</dbReference>
<organism evidence="3 4">
    <name type="scientific">Rhodoplanes elegans</name>
    <dbReference type="NCBI Taxonomy" id="29408"/>
    <lineage>
        <taxon>Bacteria</taxon>
        <taxon>Pseudomonadati</taxon>
        <taxon>Pseudomonadota</taxon>
        <taxon>Alphaproteobacteria</taxon>
        <taxon>Hyphomicrobiales</taxon>
        <taxon>Nitrobacteraceae</taxon>
        <taxon>Rhodoplanes</taxon>
    </lineage>
</organism>
<sequence>MRPTRLTRAPFGTIDETPRLAQKTPGPAPMSTETFRSAFVPHDLAAPVKGAPAGPLAGLSVAIKDMYDITGERTGGGNPDWLAAHPPAAKNAAVVAALLAAGATITGKTVCDEFFFSVAGVNAHYGTPLNPRAPGHIPGGSSSGSASAASAGACDVAIGSDTGGSVRVPSAFCGLYGIRPTHGRVSLAGAMPMAHSFDVAGWMSTVPGVFRALGPVLLGGDAVPGPINKLIVLDDAFAQADEPVAAFLQDALDAMAPALPAPTHGAIAPDGFDPWREAFRIIQGREIWQAYGDFVETKRPRFGPGVRERMAFAATVTEAAANEAYAVKAAALAWIRGVVKPGTVLALPTVPCVAPRADAPQDLLESFRVRVMRLTCTAGMAGLPQVTIPVSTIEGCPVGLSFIGWAGGDEALLDLAVRLAPFVGATAE</sequence>
<dbReference type="InterPro" id="IPR036928">
    <property type="entry name" value="AS_sf"/>
</dbReference>
<accession>A0A327KMD7</accession>
<evidence type="ECO:0000313" key="3">
    <source>
        <dbReference type="EMBL" id="RAI39969.1"/>
    </source>
</evidence>
<gene>
    <name evidence="3" type="ORF">CH338_07720</name>
</gene>
<dbReference type="EMBL" id="NPEU01000055">
    <property type="protein sequence ID" value="RAI39969.1"/>
    <property type="molecule type" value="Genomic_DNA"/>
</dbReference>
<evidence type="ECO:0000313" key="4">
    <source>
        <dbReference type="Proteomes" id="UP000248863"/>
    </source>
</evidence>
<dbReference type="NCBIfam" id="NF006169">
    <property type="entry name" value="PRK08310.1"/>
    <property type="match status" value="1"/>
</dbReference>
<protein>
    <recommendedName>
        <fullName evidence="2">Amidase domain-containing protein</fullName>
    </recommendedName>
</protein>
<comment type="caution">
    <text evidence="3">The sequence shown here is derived from an EMBL/GenBank/DDBJ whole genome shotgun (WGS) entry which is preliminary data.</text>
</comment>
<feature type="domain" description="Amidase" evidence="2">
    <location>
        <begin position="50"/>
        <end position="205"/>
    </location>
</feature>
<feature type="region of interest" description="Disordered" evidence="1">
    <location>
        <begin position="1"/>
        <end position="30"/>
    </location>
</feature>
<dbReference type="InterPro" id="IPR023631">
    <property type="entry name" value="Amidase_dom"/>
</dbReference>
<dbReference type="SUPFAM" id="SSF75304">
    <property type="entry name" value="Amidase signature (AS) enzymes"/>
    <property type="match status" value="1"/>
</dbReference>
<keyword evidence="4" id="KW-1185">Reference proteome</keyword>
<feature type="domain" description="Amidase" evidence="2">
    <location>
        <begin position="312"/>
        <end position="413"/>
    </location>
</feature>
<reference evidence="3 4" key="1">
    <citation type="submission" date="2017-07" db="EMBL/GenBank/DDBJ databases">
        <title>Draft Genome Sequences of Select Purple Nonsulfur Bacteria.</title>
        <authorList>
            <person name="Lasarre B."/>
            <person name="Mckinlay J.B."/>
        </authorList>
    </citation>
    <scope>NUCLEOTIDE SEQUENCE [LARGE SCALE GENOMIC DNA]</scope>
    <source>
        <strain evidence="3 4">DSM 11907</strain>
    </source>
</reference>
<dbReference type="Proteomes" id="UP000248863">
    <property type="component" value="Unassembled WGS sequence"/>
</dbReference>
<dbReference type="PANTHER" id="PTHR46310">
    <property type="entry name" value="AMIDASE 1"/>
    <property type="match status" value="1"/>
</dbReference>
<dbReference type="AlphaFoldDB" id="A0A327KMD7"/>
<dbReference type="OrthoDB" id="8438154at2"/>
<proteinExistence type="predicted"/>
<evidence type="ECO:0000256" key="1">
    <source>
        <dbReference type="SAM" id="MobiDB-lite"/>
    </source>
</evidence>
<dbReference type="Pfam" id="PF01425">
    <property type="entry name" value="Amidase"/>
    <property type="match status" value="2"/>
</dbReference>
<name>A0A327KMD7_9BRAD</name>